<keyword evidence="3" id="KW-1185">Reference proteome</keyword>
<dbReference type="Proteomes" id="UP000269721">
    <property type="component" value="Unassembled WGS sequence"/>
</dbReference>
<feature type="transmembrane region" description="Helical" evidence="1">
    <location>
        <begin position="220"/>
        <end position="240"/>
    </location>
</feature>
<dbReference type="AlphaFoldDB" id="A0A4P9VTW4"/>
<accession>A0A4P9VTW4</accession>
<keyword evidence="1" id="KW-1133">Transmembrane helix</keyword>
<evidence type="ECO:0000256" key="1">
    <source>
        <dbReference type="SAM" id="Phobius"/>
    </source>
</evidence>
<protein>
    <submittedName>
        <fullName evidence="2">Uncharacterized protein</fullName>
    </submittedName>
</protein>
<evidence type="ECO:0000313" key="3">
    <source>
        <dbReference type="Proteomes" id="UP000269721"/>
    </source>
</evidence>
<name>A0A4P9VTW4_9FUNG</name>
<dbReference type="EMBL" id="ML001822">
    <property type="protein sequence ID" value="RKO82981.1"/>
    <property type="molecule type" value="Genomic_DNA"/>
</dbReference>
<proteinExistence type="predicted"/>
<evidence type="ECO:0000313" key="2">
    <source>
        <dbReference type="EMBL" id="RKO82981.1"/>
    </source>
</evidence>
<organism evidence="2 3">
    <name type="scientific">Blyttiomyces helicus</name>
    <dbReference type="NCBI Taxonomy" id="388810"/>
    <lineage>
        <taxon>Eukaryota</taxon>
        <taxon>Fungi</taxon>
        <taxon>Fungi incertae sedis</taxon>
        <taxon>Chytridiomycota</taxon>
        <taxon>Chytridiomycota incertae sedis</taxon>
        <taxon>Chytridiomycetes</taxon>
        <taxon>Chytridiomycetes incertae sedis</taxon>
        <taxon>Blyttiomyces</taxon>
    </lineage>
</organism>
<keyword evidence="1" id="KW-0812">Transmembrane</keyword>
<gene>
    <name evidence="2" type="ORF">BDK51DRAFT_53208</name>
</gene>
<sequence>MQTLCNSSNSCFLKVRLRIILSCSWQQTRTARQQPPSAGPPHKHSVRNDRVKLPIIIVINLTSFVAQSLLFDDVASSTSPPANWSIGQRTCLSHPSCCPEEEDRGSQHQWVTERQLTNVQMIHSACTFDMFSLLEHQCALGTHKRTQTDSSNRAQLYQFPWRRGRAQLEKLSTLWQPVGDGRLCCVVRGSRDECDPYLHTSQSDVLERMVSTLEYPEGLIQVWACSFLTVDVAIVILLLCRTGGCQGTKRFDHSIGYLFPCKRLHAHLPLDIDAIPFWNMLQSTTVTSPCDPLTGNNPGQSIRSDHIICPTGFASWSAQPVRAVK</sequence>
<keyword evidence="1" id="KW-0472">Membrane</keyword>
<reference evidence="3" key="1">
    <citation type="journal article" date="2018" name="Nat. Microbiol.">
        <title>Leveraging single-cell genomics to expand the fungal tree of life.</title>
        <authorList>
            <person name="Ahrendt S.R."/>
            <person name="Quandt C.A."/>
            <person name="Ciobanu D."/>
            <person name="Clum A."/>
            <person name="Salamov A."/>
            <person name="Andreopoulos B."/>
            <person name="Cheng J.F."/>
            <person name="Woyke T."/>
            <person name="Pelin A."/>
            <person name="Henrissat B."/>
            <person name="Reynolds N.K."/>
            <person name="Benny G.L."/>
            <person name="Smith M.E."/>
            <person name="James T.Y."/>
            <person name="Grigoriev I.V."/>
        </authorList>
    </citation>
    <scope>NUCLEOTIDE SEQUENCE [LARGE SCALE GENOMIC DNA]</scope>
</reference>